<dbReference type="RefSeq" id="WP_045232846.1">
    <property type="nucleotide sequence ID" value="NZ_BBJU01000039.1"/>
</dbReference>
<dbReference type="OrthoDB" id="7595282at2"/>
<comment type="caution">
    <text evidence="2">The sequence shown here is derived from an EMBL/GenBank/DDBJ whole genome shotgun (WGS) entry which is preliminary data.</text>
</comment>
<organism evidence="2 3">
    <name type="scientific">Agrobacterium rubi TR3 = NBRC 13261</name>
    <dbReference type="NCBI Taxonomy" id="1368415"/>
    <lineage>
        <taxon>Bacteria</taxon>
        <taxon>Pseudomonadati</taxon>
        <taxon>Pseudomonadota</taxon>
        <taxon>Alphaproteobacteria</taxon>
        <taxon>Hyphomicrobiales</taxon>
        <taxon>Rhizobiaceae</taxon>
        <taxon>Rhizobium/Agrobacterium group</taxon>
        <taxon>Agrobacterium</taxon>
    </lineage>
</organism>
<gene>
    <name evidence="2" type="ORF">RRU01S_39_00150</name>
</gene>
<evidence type="ECO:0000259" key="1">
    <source>
        <dbReference type="Pfam" id="PF06527"/>
    </source>
</evidence>
<dbReference type="AlphaFoldDB" id="A0A081D3D9"/>
<accession>A0A081D3D9</accession>
<reference evidence="2 3" key="1">
    <citation type="submission" date="2014-08" db="EMBL/GenBank/DDBJ databases">
        <title>Whole genome shotgun sequence of Rhizobium rubi NBRC 13261.</title>
        <authorList>
            <person name="Katano-Makiyama Y."/>
            <person name="Hosoyama A."/>
            <person name="Hashimoto M."/>
            <person name="Hosoyama Y."/>
            <person name="Noguchi M."/>
            <person name="Tsuchikane K."/>
            <person name="Uohara A."/>
            <person name="Ohji S."/>
            <person name="Ichikawa N."/>
            <person name="Kimura A."/>
            <person name="Yamazoe A."/>
            <person name="Fujita N."/>
        </authorList>
    </citation>
    <scope>NUCLEOTIDE SEQUENCE [LARGE SCALE GENOMIC DNA]</scope>
    <source>
        <strain evidence="2 3">NBRC 13261</strain>
    </source>
</reference>
<evidence type="ECO:0000313" key="3">
    <source>
        <dbReference type="Proteomes" id="UP000028701"/>
    </source>
</evidence>
<name>A0A081D3D9_9HYPH</name>
<feature type="domain" description="TniQ" evidence="1">
    <location>
        <begin position="2"/>
        <end position="135"/>
    </location>
</feature>
<dbReference type="Pfam" id="PF06527">
    <property type="entry name" value="TniQ"/>
    <property type="match status" value="1"/>
</dbReference>
<sequence length="606" mass="66913">MYHVPLFDDESLTSYCARLAAANVTTATDLCSDMGFSFLQVVAGKMSAIENLSRLGGVPTEKLLIARIVTVGDRAILSGETLSRKDYARTRLRICPDCLRDDDLATERMPGTRRYGRRTWPLRFLRTCPKHHRALADLGSVPLHSPRCHDFIECMEAMYDEFAVATFEAVSERRLSAFEEFIVRRLDGVRQDGVFLDNMPLGLAGQVCELIGTAALFGAKAGETQMNDEMLWAAGRQGYEYLSTEMPGLRSFLDHMHRSSPAVRSDAGGGTLYGTFYKNLSRRDEPELDLLKKEIHRYAFATLPLSGEADVFGKPRVTRYLSEKQLQDVYGIRPGHMRKLAVAAGLLDPAMIKSGAMPLEVAKSIGASLADSVLPAEAADILGLRYPTFKALRRDGMFAPISSSGNGVAMYERFSRQEISQFIEDIAKSATQPVRAGHETILATAKKTRAKLIEIIGLLRQGLLCDVAFDPAKKGLSGILINPEEAHAALVPQRGDRLTLAEMRTRLKTSNEAILGLVNAGHLDSYVERHPMSNVLASFINKADAETFESTYVSFINAEREYAITRTKLRAAIHASQLEPAFPLSEVPVSFYVRKDLVAALETLPD</sequence>
<dbReference type="eggNOG" id="ENOG502ZA2F">
    <property type="taxonomic scope" value="Bacteria"/>
</dbReference>
<dbReference type="Proteomes" id="UP000028701">
    <property type="component" value="Unassembled WGS sequence"/>
</dbReference>
<protein>
    <recommendedName>
        <fullName evidence="1">TniQ domain-containing protein</fullName>
    </recommendedName>
</protein>
<proteinExistence type="predicted"/>
<evidence type="ECO:0000313" key="2">
    <source>
        <dbReference type="EMBL" id="GAK73435.1"/>
    </source>
</evidence>
<dbReference type="EMBL" id="BBJU01000039">
    <property type="protein sequence ID" value="GAK73435.1"/>
    <property type="molecule type" value="Genomic_DNA"/>
</dbReference>
<dbReference type="InterPro" id="IPR009492">
    <property type="entry name" value="TniQ"/>
</dbReference>